<evidence type="ECO:0000313" key="1">
    <source>
        <dbReference type="EMBL" id="KZN43552.1"/>
    </source>
</evidence>
<comment type="caution">
    <text evidence="1">The sequence shown here is derived from an EMBL/GenBank/DDBJ whole genome shotgun (WGS) entry which is preliminary data.</text>
</comment>
<gene>
    <name evidence="1" type="ORF">N482_19105</name>
</gene>
<organism evidence="1 2">
    <name type="scientific">Pseudoalteromonas luteoviolacea NCIMB 1942</name>
    <dbReference type="NCBI Taxonomy" id="1365253"/>
    <lineage>
        <taxon>Bacteria</taxon>
        <taxon>Pseudomonadati</taxon>
        <taxon>Pseudomonadota</taxon>
        <taxon>Gammaproteobacteria</taxon>
        <taxon>Alteromonadales</taxon>
        <taxon>Pseudoalteromonadaceae</taxon>
        <taxon>Pseudoalteromonas</taxon>
    </lineage>
</organism>
<dbReference type="EMBL" id="AUXT01000207">
    <property type="protein sequence ID" value="KZN43552.1"/>
    <property type="molecule type" value="Genomic_DNA"/>
</dbReference>
<reference evidence="1 2" key="1">
    <citation type="submission" date="2013-07" db="EMBL/GenBank/DDBJ databases">
        <title>Comparative Genomic and Metabolomic Analysis of Twelve Strains of Pseudoalteromonas luteoviolacea.</title>
        <authorList>
            <person name="Vynne N.G."/>
            <person name="Mansson M."/>
            <person name="Gram L."/>
        </authorList>
    </citation>
    <scope>NUCLEOTIDE SEQUENCE [LARGE SCALE GENOMIC DNA]</scope>
    <source>
        <strain evidence="1 2">NCIMB 1942</strain>
    </source>
</reference>
<name>A0A166YV28_9GAMM</name>
<accession>A0A166YV28</accession>
<dbReference type="OrthoDB" id="9155410at2"/>
<dbReference type="Proteomes" id="UP000076587">
    <property type="component" value="Unassembled WGS sequence"/>
</dbReference>
<dbReference type="RefSeq" id="WP_063378965.1">
    <property type="nucleotide sequence ID" value="NZ_AUXT01000207.1"/>
</dbReference>
<proteinExistence type="predicted"/>
<dbReference type="AlphaFoldDB" id="A0A166YV28"/>
<dbReference type="PATRIC" id="fig|1365253.3.peg.4663"/>
<protein>
    <submittedName>
        <fullName evidence="1">Uncharacterized protein</fullName>
    </submittedName>
</protein>
<sequence length="158" mass="18367">MRNYDGKEYRYKSSDFLKSKGVKILSNYLKFQPCKKGLYYDISLYEGGTGVHDKVSARFVAEPSSWENIRKYFVLQTPEQAAKHPEWAEDFDWLVDCEEQSESPISAASTFIKSQKKDFQTVVDEGTAIYFIEWSDVNSWSVFWGNEECINFLSFDQG</sequence>
<evidence type="ECO:0000313" key="2">
    <source>
        <dbReference type="Proteomes" id="UP000076587"/>
    </source>
</evidence>